<protein>
    <submittedName>
        <fullName evidence="5">Uncharacterized protein</fullName>
    </submittedName>
</protein>
<organism evidence="5 6">
    <name type="scientific">Symbiodinium microadriaticum</name>
    <name type="common">Dinoflagellate</name>
    <name type="synonym">Zooxanthella microadriatica</name>
    <dbReference type="NCBI Taxonomy" id="2951"/>
    <lineage>
        <taxon>Eukaryota</taxon>
        <taxon>Sar</taxon>
        <taxon>Alveolata</taxon>
        <taxon>Dinophyceae</taxon>
        <taxon>Suessiales</taxon>
        <taxon>Symbiodiniaceae</taxon>
        <taxon>Symbiodinium</taxon>
    </lineage>
</organism>
<dbReference type="InterPro" id="IPR027417">
    <property type="entry name" value="P-loop_NTPase"/>
</dbReference>
<feature type="domain" description="DUF3645" evidence="3">
    <location>
        <begin position="1574"/>
        <end position="1600"/>
    </location>
</feature>
<gene>
    <name evidence="5" type="ORF">AK812_SmicGene1773</name>
</gene>
<dbReference type="SUPFAM" id="SSF55608">
    <property type="entry name" value="Homing endonucleases"/>
    <property type="match status" value="5"/>
</dbReference>
<sequence>MISLFGQVLLPRAVRGRRWRECLLPPAFWASGSKTLGGPARFIADVCGRLRTEASDSLKEVQRKNKQLRVQLSKSPWPDLKFFSAKGQTYGLPLRAESRDLPRFPSKARLAYLAGFFDGDGCVSVNCNSSRSGCVLNVAQSFDQAEVLMLFYETFGGSITSQSGGIGLRKPCLRWMRCGRSAQKAASLLAPQSLTKRKQLLLAAQWPDATSRREECAAELRALKEYDSAVAGPCSWEYFAGFFDAEGYIHQSSMAASLSLKVYQKHPRVLKCLCEFLARVLCTDATLAKSGESLHALRVGGLTSCKQVLQHLLPAGLLCKAKQAELAVGLTQENAPQVKAELGCLTGNQRFGHRLDACGQERARKILAVQKQVARLRKGGQLAEAFAKLGEVKLYKESKYGCLHPGYMRIGHDEKGGLIWLNKLHAALEKDGGYSAAEALTSAVLDMLGQPLKTISDSFVCDFEESVSVPANPFTTERLKSLPGGIAGDIIKGKLDGHAVAVYLDQASKRLPGSNGPTACLVLVLVQLTSRGGGETSEAGVSAVAVKETIELPPVMLSLVKPQILRFKVTEIQVGAVGVQRMFSSRNFLFLEKSSNWLGDETPTLLPQLNVGIRSEELLVERSAASRQHEKRQVVTMRTEMLETADKAPADQGDGTRFWLQRALEKELDNERFFEGCIAAVNKVSNTASAQLVGQRMLGMMLYVCIAQAQLALGSLQEVRRKSQYMRKELLLQEIQRGNEDLRRELKKTPWPKLKYFSTNGLTYSLPLRAESRGPSDRPAEARLEYLAGFFDGDGCVSFVWNLSGCRLVVWQSFDQAEVLMHFREAFGGSIGRKSEGRGLKKPMLQWLAFGDSARRAAELLAPHSITKQKQLLLAALWPETQSEREDCKAELHALKKCDSAVAGSCSWSYFAGFFDAEGYIKQRSGGVSLQLRVSHKHPRVLLTIRDFLATTSTIDATVGRLGKCVHQLIVSGLSNCKQILQDLLDSGLLCKSEQAQLALSLSPENAAEVSAELAGLTGNQQFGKRLNAAGRERARKIKSERWQATRLRRQGLHTEIEAHQRIITKLKQEHELLKARCENQQLLEYLCKLQSLHQTSWEGPLAPGMCTAPLRLMGSPTCQGHMREGRKTGVDEVVSKELQTLAGRLAVFLGCKRNYTDADGSTDISPAFLLSDALFTELQVQYWRVLYAVTLIQTFAKEAFEGRSLVAQMIMGAGKTTCIAPMLTLLLGNDGRLVLNIVPKALLAQTRNVMRKMFGQILAKRVVTLEFSRMMGQDDPFDVQLIKQQLFDAQRDAAVVCTTPAVCPAIKSMFLRHLELLQLNHLHMNTQKKYKAEMHKAKDSVSQTRLKKRMQDVNKEVEGNRVMAGFIGDVLVDLVLHPLKSELNFPIGNFEMYDLGCERWNLAVHLLDALFLNDEGHAAAGTTSAASAGTSRCIFWMPSSSTMRAMLRQVGDAAAARISQLEEEIPSQQGGRTIILLTGYEHLTLQKQPHLVLLSRPWYDEKLRRPLAEWLACWIVTRPEAEKFRQAVEFKDVCDFLWLFSLVPHVISKIDRVQYGLLTEQELQQPENQKAPSSRRLLAVPFVAKDKPSPAAEFAQPDVWRGKSIPRTLSANLADTLQEIQRKNKDLRKELKKAPWPSLKHFSARGRTYSLPLRAESREPSKRPAKARLEYLAGFFDRDGCVSYKTDLSGCTLLVSQSCDHAEVLMLFREAFGGSITRHAGGMGLVKPRLQWRAFGPSARRAAELLAPHSITKQPQLLLAERWPETESEREDCKAKLRALKDYDSAVAGPCSWEYFAGFFDANGCIHQPKGGASLQLKVEHKHPRVLRSLRDFLQTSGIDATLRTSGGAHVLQVCGLSNCKQMLQHLLDAGLLRKAQQAQLALSQSPETAAEVSAALAGFITNQMFGKRLDAAGQARTRNIAAAQRQAAILRSRQRLDTEAEAKLREVQRNVARLKLEHELLKAREENQQLLKYFEYICKLHESSWEGPRPSVV</sequence>
<dbReference type="Pfam" id="PF12340">
    <property type="entry name" value="DUF3638"/>
    <property type="match status" value="1"/>
</dbReference>
<dbReference type="InterPro" id="IPR022105">
    <property type="entry name" value="DUF3645"/>
</dbReference>
<dbReference type="SUPFAM" id="SSF52540">
    <property type="entry name" value="P-loop containing nucleoside triphosphate hydrolases"/>
    <property type="match status" value="1"/>
</dbReference>
<dbReference type="OrthoDB" id="448823at2759"/>
<feature type="domain" description="DUF3638" evidence="2">
    <location>
        <begin position="1202"/>
        <end position="1410"/>
    </location>
</feature>
<evidence type="ECO:0000313" key="6">
    <source>
        <dbReference type="Proteomes" id="UP000186817"/>
    </source>
</evidence>
<keyword evidence="6" id="KW-1185">Reference proteome</keyword>
<evidence type="ECO:0000259" key="4">
    <source>
        <dbReference type="Pfam" id="PF14528"/>
    </source>
</evidence>
<reference evidence="5 6" key="1">
    <citation type="submission" date="2016-02" db="EMBL/GenBank/DDBJ databases">
        <title>Genome analysis of coral dinoflagellate symbionts highlights evolutionary adaptations to a symbiotic lifestyle.</title>
        <authorList>
            <person name="Aranda M."/>
            <person name="Li Y."/>
            <person name="Liew Y.J."/>
            <person name="Baumgarten S."/>
            <person name="Simakov O."/>
            <person name="Wilson M."/>
            <person name="Piel J."/>
            <person name="Ashoor H."/>
            <person name="Bougouffa S."/>
            <person name="Bajic V.B."/>
            <person name="Ryu T."/>
            <person name="Ravasi T."/>
            <person name="Bayer T."/>
            <person name="Micklem G."/>
            <person name="Kim H."/>
            <person name="Bhak J."/>
            <person name="Lajeunesse T.C."/>
            <person name="Voolstra C.R."/>
        </authorList>
    </citation>
    <scope>NUCLEOTIDE SEQUENCE [LARGE SCALE GENOMIC DNA]</scope>
    <source>
        <strain evidence="5 6">CCMP2467</strain>
    </source>
</reference>
<dbReference type="Pfam" id="PF14528">
    <property type="entry name" value="LAGLIDADG_3"/>
    <property type="match status" value="1"/>
</dbReference>
<evidence type="ECO:0000256" key="1">
    <source>
        <dbReference type="SAM" id="Coils"/>
    </source>
</evidence>
<name>A0A1Q9F3B2_SYMMI</name>
<dbReference type="Gene3D" id="3.10.28.10">
    <property type="entry name" value="Homing endonucleases"/>
    <property type="match status" value="5"/>
</dbReference>
<evidence type="ECO:0000259" key="2">
    <source>
        <dbReference type="Pfam" id="PF12340"/>
    </source>
</evidence>
<dbReference type="Gene3D" id="3.40.50.300">
    <property type="entry name" value="P-loop containing nucleotide triphosphate hydrolases"/>
    <property type="match status" value="1"/>
</dbReference>
<evidence type="ECO:0000313" key="5">
    <source>
        <dbReference type="EMBL" id="OLQ14151.1"/>
    </source>
</evidence>
<accession>A0A1Q9F3B2</accession>
<keyword evidence="1" id="KW-0175">Coiled coil</keyword>
<feature type="coiled-coil region" evidence="1">
    <location>
        <begin position="1050"/>
        <end position="1084"/>
    </location>
</feature>
<dbReference type="InterPro" id="IPR027434">
    <property type="entry name" value="Homing_endonucl"/>
</dbReference>
<dbReference type="Proteomes" id="UP000186817">
    <property type="component" value="Unassembled WGS sequence"/>
</dbReference>
<dbReference type="InterPro" id="IPR004860">
    <property type="entry name" value="LAGLIDADG_dom"/>
</dbReference>
<evidence type="ECO:0000259" key="3">
    <source>
        <dbReference type="Pfam" id="PF12359"/>
    </source>
</evidence>
<proteinExistence type="predicted"/>
<comment type="caution">
    <text evidence="5">The sequence shown here is derived from an EMBL/GenBank/DDBJ whole genome shotgun (WGS) entry which is preliminary data.</text>
</comment>
<dbReference type="GO" id="GO:0004519">
    <property type="term" value="F:endonuclease activity"/>
    <property type="evidence" value="ECO:0007669"/>
    <property type="project" value="InterPro"/>
</dbReference>
<feature type="coiled-coil region" evidence="1">
    <location>
        <begin position="1939"/>
        <end position="1966"/>
    </location>
</feature>
<feature type="domain" description="Homing endonuclease LAGLIDADG" evidence="4">
    <location>
        <begin position="1795"/>
        <end position="1862"/>
    </location>
</feature>
<dbReference type="Pfam" id="PF12359">
    <property type="entry name" value="DUF3645"/>
    <property type="match status" value="1"/>
</dbReference>
<dbReference type="EMBL" id="LSRX01000019">
    <property type="protein sequence ID" value="OLQ14151.1"/>
    <property type="molecule type" value="Genomic_DNA"/>
</dbReference>
<dbReference type="InterPro" id="IPR022099">
    <property type="entry name" value="DUF3638"/>
</dbReference>